<keyword evidence="5 7" id="KW-1133">Transmembrane helix</keyword>
<comment type="subcellular location">
    <subcellularLocation>
        <location evidence="7">Cell inner membrane</location>
        <topology evidence="7">Multi-pass membrane protein</topology>
    </subcellularLocation>
    <subcellularLocation>
        <location evidence="1">Cell membrane</location>
        <topology evidence="1">Multi-pass membrane protein</topology>
    </subcellularLocation>
</comment>
<dbReference type="InterPro" id="IPR010920">
    <property type="entry name" value="LSM_dom_sf"/>
</dbReference>
<comment type="similarity">
    <text evidence="2 7">Belongs to the MscS (TC 1.A.23) family.</text>
</comment>
<evidence type="ECO:0000256" key="6">
    <source>
        <dbReference type="ARBA" id="ARBA00023136"/>
    </source>
</evidence>
<dbReference type="InterPro" id="IPR023408">
    <property type="entry name" value="MscS_beta-dom_sf"/>
</dbReference>
<reference evidence="10 11" key="1">
    <citation type="submission" date="2016-10" db="EMBL/GenBank/DDBJ databases">
        <authorList>
            <person name="Varghese N."/>
            <person name="Submissions S."/>
        </authorList>
    </citation>
    <scope>NUCLEOTIDE SEQUENCE [LARGE SCALE GENOMIC DNA]</scope>
    <source>
        <strain evidence="10 11">CGMCC 1.8499</strain>
    </source>
</reference>
<evidence type="ECO:0000256" key="4">
    <source>
        <dbReference type="ARBA" id="ARBA00022692"/>
    </source>
</evidence>
<comment type="function">
    <text evidence="7">Mechanosensitive channel that participates in the regulation of osmotic pressure changes within the cell, opening in response to stretch forces in the membrane lipid bilayer, without the need for other proteins. Contributes to normal resistance to hypoosmotic shock. Forms an ion channel of 1.0 nanosiemens conductance with a slight preference for anions.</text>
</comment>
<evidence type="ECO:0000256" key="5">
    <source>
        <dbReference type="ARBA" id="ARBA00022989"/>
    </source>
</evidence>
<dbReference type="SUPFAM" id="SSF82689">
    <property type="entry name" value="Mechanosensitive channel protein MscS (YggB), C-terminal domain"/>
    <property type="match status" value="1"/>
</dbReference>
<dbReference type="SUPFAM" id="SSF82861">
    <property type="entry name" value="Mechanosensitive channel protein MscS (YggB), transmembrane region"/>
    <property type="match status" value="1"/>
</dbReference>
<keyword evidence="7" id="KW-0813">Transport</keyword>
<dbReference type="InterPro" id="IPR008910">
    <property type="entry name" value="MSC_TM_helix"/>
</dbReference>
<dbReference type="Gene3D" id="1.10.287.1260">
    <property type="match status" value="1"/>
</dbReference>
<proteinExistence type="inferred from homology"/>
<dbReference type="Pfam" id="PF00924">
    <property type="entry name" value="MS_channel_2nd"/>
    <property type="match status" value="1"/>
</dbReference>
<accession>A0ABY1GII7</accession>
<dbReference type="Pfam" id="PF05552">
    <property type="entry name" value="MS_channel_1st_1"/>
    <property type="match status" value="1"/>
</dbReference>
<evidence type="ECO:0000259" key="8">
    <source>
        <dbReference type="Pfam" id="PF00924"/>
    </source>
</evidence>
<dbReference type="InterPro" id="IPR006685">
    <property type="entry name" value="MscS_channel_2nd"/>
</dbReference>
<evidence type="ECO:0000256" key="1">
    <source>
        <dbReference type="ARBA" id="ARBA00004651"/>
    </source>
</evidence>
<evidence type="ECO:0000256" key="3">
    <source>
        <dbReference type="ARBA" id="ARBA00022475"/>
    </source>
</evidence>
<evidence type="ECO:0000256" key="2">
    <source>
        <dbReference type="ARBA" id="ARBA00008017"/>
    </source>
</evidence>
<name>A0ABY1GII7_9GAMM</name>
<dbReference type="InterPro" id="IPR049278">
    <property type="entry name" value="MS_channel_C"/>
</dbReference>
<dbReference type="Proteomes" id="UP000183805">
    <property type="component" value="Unassembled WGS sequence"/>
</dbReference>
<organism evidence="10 11">
    <name type="scientific">Pseudoalteromonas lipolytica</name>
    <dbReference type="NCBI Taxonomy" id="570156"/>
    <lineage>
        <taxon>Bacteria</taxon>
        <taxon>Pseudomonadati</taxon>
        <taxon>Pseudomonadota</taxon>
        <taxon>Gammaproteobacteria</taxon>
        <taxon>Alteromonadales</taxon>
        <taxon>Pseudoalteromonadaceae</taxon>
        <taxon>Pseudoalteromonas</taxon>
    </lineage>
</organism>
<dbReference type="EMBL" id="FPAZ01000007">
    <property type="protein sequence ID" value="SFT70033.1"/>
    <property type="molecule type" value="Genomic_DNA"/>
</dbReference>
<keyword evidence="6 7" id="KW-0472">Membrane</keyword>
<dbReference type="SUPFAM" id="SSF50182">
    <property type="entry name" value="Sm-like ribonucleoproteins"/>
    <property type="match status" value="1"/>
</dbReference>
<evidence type="ECO:0000313" key="10">
    <source>
        <dbReference type="EMBL" id="SFT70033.1"/>
    </source>
</evidence>
<dbReference type="PANTHER" id="PTHR30221:SF1">
    <property type="entry name" value="SMALL-CONDUCTANCE MECHANOSENSITIVE CHANNEL"/>
    <property type="match status" value="1"/>
</dbReference>
<dbReference type="RefSeq" id="WP_036966575.1">
    <property type="nucleotide sequence ID" value="NZ_FPAZ01000007.1"/>
</dbReference>
<keyword evidence="7" id="KW-0406">Ion transport</keyword>
<keyword evidence="7" id="KW-0407">Ion channel</keyword>
<keyword evidence="7" id="KW-0997">Cell inner membrane</keyword>
<comment type="caution">
    <text evidence="7">Lacks conserved residue(s) required for the propagation of feature annotation.</text>
</comment>
<dbReference type="InterPro" id="IPR045275">
    <property type="entry name" value="MscS_archaea/bacteria_type"/>
</dbReference>
<keyword evidence="4 7" id="KW-0812">Transmembrane</keyword>
<protein>
    <recommendedName>
        <fullName evidence="7">Small-conductance mechanosensitive channel</fullName>
    </recommendedName>
</protein>
<dbReference type="Gene3D" id="2.30.30.60">
    <property type="match status" value="1"/>
</dbReference>
<feature type="domain" description="Mechanosensitive ion channel MscS C-terminal" evidence="9">
    <location>
        <begin position="183"/>
        <end position="262"/>
    </location>
</feature>
<evidence type="ECO:0000256" key="7">
    <source>
        <dbReference type="RuleBase" id="RU369025"/>
    </source>
</evidence>
<feature type="domain" description="Mechanosensitive ion channel MscS" evidence="8">
    <location>
        <begin position="110"/>
        <end position="173"/>
    </location>
</feature>
<dbReference type="InterPro" id="IPR011014">
    <property type="entry name" value="MscS_channel_TM-2"/>
</dbReference>
<gene>
    <name evidence="10" type="ORF">SAMN04487854_107146</name>
</gene>
<keyword evidence="11" id="KW-1185">Reference proteome</keyword>
<feature type="transmembrane region" description="Helical" evidence="7">
    <location>
        <begin position="89"/>
        <end position="107"/>
    </location>
</feature>
<feature type="transmembrane region" description="Helical" evidence="7">
    <location>
        <begin position="61"/>
        <end position="83"/>
    </location>
</feature>
<evidence type="ECO:0000313" key="11">
    <source>
        <dbReference type="Proteomes" id="UP000183805"/>
    </source>
</evidence>
<dbReference type="Gene3D" id="3.30.70.100">
    <property type="match status" value="1"/>
</dbReference>
<sequence>MIDSELQQVEKYYHLITEYLVTYSMQIFGAILILFFGLWVAQKVSKMIAGLMQRHNIDITLTNFVSNVVKVLLIIMFLVIALGKIGISVTPFVAAIGAASLGAGLALQGMLSNYGAGLAIIATRPFVVGDTIEVKGVSGQVKTIELGYTILINEEKVEITIPNKHIVGEILHNSFSYSLVKGEIDIAYDANADLAIELIETVLKEHELVADEPHSQVGIERFADNGVTLSYRYWVPTTKIIETKLSVNRKVFSAIQGADIDIPFPQRIVTLNHTHEKGAE</sequence>
<evidence type="ECO:0000259" key="9">
    <source>
        <dbReference type="Pfam" id="PF21082"/>
    </source>
</evidence>
<dbReference type="PANTHER" id="PTHR30221">
    <property type="entry name" value="SMALL-CONDUCTANCE MECHANOSENSITIVE CHANNEL"/>
    <property type="match status" value="1"/>
</dbReference>
<dbReference type="InterPro" id="IPR011066">
    <property type="entry name" value="MscS_channel_C_sf"/>
</dbReference>
<feature type="transmembrane region" description="Helical" evidence="7">
    <location>
        <begin position="20"/>
        <end position="41"/>
    </location>
</feature>
<comment type="caution">
    <text evidence="10">The sequence shown here is derived from an EMBL/GenBank/DDBJ whole genome shotgun (WGS) entry which is preliminary data.</text>
</comment>
<keyword evidence="3" id="KW-1003">Cell membrane</keyword>
<dbReference type="Pfam" id="PF21082">
    <property type="entry name" value="MS_channel_3rd"/>
    <property type="match status" value="1"/>
</dbReference>
<comment type="subunit">
    <text evidence="7">Homoheptamer.</text>
</comment>